<reference evidence="1" key="1">
    <citation type="journal article" date="2015" name="Proc. Natl. Acad. Sci. U.S.A.">
        <title>Networks of energetic and metabolic interactions define dynamics in microbial communities.</title>
        <authorList>
            <person name="Embree M."/>
            <person name="Liu J.K."/>
            <person name="Al-Bassam M.M."/>
            <person name="Zengler K."/>
        </authorList>
    </citation>
    <scope>NUCLEOTIDE SEQUENCE</scope>
</reference>
<evidence type="ECO:0008006" key="2">
    <source>
        <dbReference type="Google" id="ProtNLM"/>
    </source>
</evidence>
<protein>
    <recommendedName>
        <fullName evidence="2">DUF1905 domain-containing protein</fullName>
    </recommendedName>
</protein>
<gene>
    <name evidence="1" type="ORF">ASZ90_004006</name>
</gene>
<dbReference type="Gene3D" id="2.40.30.100">
    <property type="entry name" value="AF2212/PG0164-like"/>
    <property type="match status" value="1"/>
</dbReference>
<dbReference type="Pfam" id="PF13376">
    <property type="entry name" value="OmdA"/>
    <property type="match status" value="1"/>
</dbReference>
<dbReference type="InterPro" id="IPR037079">
    <property type="entry name" value="AF2212/PG0164-like_sf"/>
</dbReference>
<dbReference type="AlphaFoldDB" id="A0A0W8FZ63"/>
<proteinExistence type="predicted"/>
<dbReference type="EMBL" id="LNQE01000521">
    <property type="protein sequence ID" value="KUG26173.1"/>
    <property type="molecule type" value="Genomic_DNA"/>
</dbReference>
<dbReference type="InterPro" id="IPR015018">
    <property type="entry name" value="DUF1905"/>
</dbReference>
<organism evidence="1">
    <name type="scientific">hydrocarbon metagenome</name>
    <dbReference type="NCBI Taxonomy" id="938273"/>
    <lineage>
        <taxon>unclassified sequences</taxon>
        <taxon>metagenomes</taxon>
        <taxon>ecological metagenomes</taxon>
    </lineage>
</organism>
<sequence length="143" mass="16283">MKNYKFTSVLHKTTRGGYGVEFPYDVKKEFGTGGMVKVKAKIGGVDYRGSLTPMGGQNHMLIVLKEIREKLGLTNCDKINIELSQDTEPRVVIIPDDLKRLFQKNKTAKDIFDGMSYTHHKDMLIGLTMQKKMKPAKEDYLKL</sequence>
<accession>A0A0W8FZ63</accession>
<evidence type="ECO:0000313" key="1">
    <source>
        <dbReference type="EMBL" id="KUG26173.1"/>
    </source>
</evidence>
<dbReference type="SUPFAM" id="SSF141694">
    <property type="entry name" value="AF2212/PG0164-like"/>
    <property type="match status" value="1"/>
</dbReference>
<comment type="caution">
    <text evidence="1">The sequence shown here is derived from an EMBL/GenBank/DDBJ whole genome shotgun (WGS) entry which is preliminary data.</text>
</comment>
<name>A0A0W8FZ63_9ZZZZ</name>
<dbReference type="Pfam" id="PF08922">
    <property type="entry name" value="DUF1905"/>
    <property type="match status" value="1"/>
</dbReference>